<gene>
    <name evidence="1" type="ORF">AFUS01_LOCUS12058</name>
</gene>
<dbReference type="Proteomes" id="UP000708208">
    <property type="component" value="Unassembled WGS sequence"/>
</dbReference>
<dbReference type="EMBL" id="CAJVCH010094006">
    <property type="protein sequence ID" value="CAG7722949.1"/>
    <property type="molecule type" value="Genomic_DNA"/>
</dbReference>
<dbReference type="AlphaFoldDB" id="A0A8J2KBN1"/>
<organism evidence="1 2">
    <name type="scientific">Allacma fusca</name>
    <dbReference type="NCBI Taxonomy" id="39272"/>
    <lineage>
        <taxon>Eukaryota</taxon>
        <taxon>Metazoa</taxon>
        <taxon>Ecdysozoa</taxon>
        <taxon>Arthropoda</taxon>
        <taxon>Hexapoda</taxon>
        <taxon>Collembola</taxon>
        <taxon>Symphypleona</taxon>
        <taxon>Sminthuridae</taxon>
        <taxon>Allacma</taxon>
    </lineage>
</organism>
<sequence>MCMQKRCITGASKRMWLYKFYLFNTTGESGELKRAAYSHQHRSHGGETGYQVPEMTREDFELYQELQLSRSLVQQYQGDFMQP</sequence>
<protein>
    <submittedName>
        <fullName evidence="1">Uncharacterized protein</fullName>
    </submittedName>
</protein>
<keyword evidence="2" id="KW-1185">Reference proteome</keyword>
<comment type="caution">
    <text evidence="1">The sequence shown here is derived from an EMBL/GenBank/DDBJ whole genome shotgun (WGS) entry which is preliminary data.</text>
</comment>
<proteinExistence type="predicted"/>
<evidence type="ECO:0000313" key="2">
    <source>
        <dbReference type="Proteomes" id="UP000708208"/>
    </source>
</evidence>
<evidence type="ECO:0000313" key="1">
    <source>
        <dbReference type="EMBL" id="CAG7722949.1"/>
    </source>
</evidence>
<reference evidence="1" key="1">
    <citation type="submission" date="2021-06" db="EMBL/GenBank/DDBJ databases">
        <authorList>
            <person name="Hodson N. C."/>
            <person name="Mongue J. A."/>
            <person name="Jaron S. K."/>
        </authorList>
    </citation>
    <scope>NUCLEOTIDE SEQUENCE</scope>
</reference>
<name>A0A8J2KBN1_9HEXA</name>
<accession>A0A8J2KBN1</accession>